<dbReference type="SUPFAM" id="SSF47203">
    <property type="entry name" value="Acyl-CoA dehydrogenase C-terminal domain-like"/>
    <property type="match status" value="1"/>
</dbReference>
<proteinExistence type="inferred from homology"/>
<dbReference type="FunFam" id="1.10.540.10:FF:000001">
    <property type="entry name" value="Very long-chain-specific acyl-CoA dehydrogenase, mitochondrial"/>
    <property type="match status" value="1"/>
</dbReference>
<evidence type="ECO:0000256" key="3">
    <source>
        <dbReference type="ARBA" id="ARBA00022630"/>
    </source>
</evidence>
<accession>A0A372LQ41</accession>
<organism evidence="12 13">
    <name type="scientific">Peribacillus saganii</name>
    <dbReference type="NCBI Taxonomy" id="2303992"/>
    <lineage>
        <taxon>Bacteria</taxon>
        <taxon>Bacillati</taxon>
        <taxon>Bacillota</taxon>
        <taxon>Bacilli</taxon>
        <taxon>Bacillales</taxon>
        <taxon>Bacillaceae</taxon>
        <taxon>Peribacillus</taxon>
    </lineage>
</organism>
<dbReference type="PROSITE" id="PS00072">
    <property type="entry name" value="ACYL_COA_DH_1"/>
    <property type="match status" value="1"/>
</dbReference>
<dbReference type="PANTHER" id="PTHR43884">
    <property type="entry name" value="ACYL-COA DEHYDROGENASE"/>
    <property type="match status" value="1"/>
</dbReference>
<feature type="domain" description="Acyl-CoA oxidase/dehydrogenase middle" evidence="9">
    <location>
        <begin position="147"/>
        <end position="239"/>
    </location>
</feature>
<feature type="domain" description="Acyl-CoA dehydrogenase/oxidase C-terminal" evidence="8">
    <location>
        <begin position="252"/>
        <end position="415"/>
    </location>
</feature>
<dbReference type="FunFam" id="1.20.140.10:FF:000019">
    <property type="entry name" value="Acyl-CoA dehydrogenase"/>
    <property type="match status" value="1"/>
</dbReference>
<keyword evidence="5 7" id="KW-0560">Oxidoreductase</keyword>
<evidence type="ECO:0000259" key="11">
    <source>
        <dbReference type="Pfam" id="PF21263"/>
    </source>
</evidence>
<dbReference type="SUPFAM" id="SSF56645">
    <property type="entry name" value="Acyl-CoA dehydrogenase NM domain-like"/>
    <property type="match status" value="1"/>
</dbReference>
<evidence type="ECO:0000256" key="7">
    <source>
        <dbReference type="RuleBase" id="RU362125"/>
    </source>
</evidence>
<feature type="domain" description="Acyl-CoA dehydrogenase-like C-terminal" evidence="11">
    <location>
        <begin position="463"/>
        <end position="566"/>
    </location>
</feature>
<evidence type="ECO:0000256" key="5">
    <source>
        <dbReference type="ARBA" id="ARBA00023002"/>
    </source>
</evidence>
<comment type="catalytic activity">
    <reaction evidence="6">
        <text>a 2,3-saturated acyl-CoA + A = a 2,3-dehydroacyl-CoA + AH2</text>
        <dbReference type="Rhea" id="RHEA:48608"/>
        <dbReference type="ChEBI" id="CHEBI:13193"/>
        <dbReference type="ChEBI" id="CHEBI:17499"/>
        <dbReference type="ChEBI" id="CHEBI:60015"/>
        <dbReference type="ChEBI" id="CHEBI:65111"/>
    </reaction>
</comment>
<dbReference type="InterPro" id="IPR037069">
    <property type="entry name" value="AcylCoA_DH/ox_N_sf"/>
</dbReference>
<dbReference type="InterPro" id="IPR013786">
    <property type="entry name" value="AcylCoA_DH/ox_N"/>
</dbReference>
<evidence type="ECO:0000256" key="1">
    <source>
        <dbReference type="ARBA" id="ARBA00001974"/>
    </source>
</evidence>
<dbReference type="FunFam" id="2.40.110.10:FF:000017">
    <property type="entry name" value="Acyl-CoA dehydrogenase"/>
    <property type="match status" value="1"/>
</dbReference>
<evidence type="ECO:0000313" key="12">
    <source>
        <dbReference type="EMBL" id="RFU70077.1"/>
    </source>
</evidence>
<feature type="domain" description="Acyl-CoA dehydrogenase/oxidase N-terminal" evidence="10">
    <location>
        <begin position="31"/>
        <end position="143"/>
    </location>
</feature>
<evidence type="ECO:0000256" key="6">
    <source>
        <dbReference type="ARBA" id="ARBA00052546"/>
    </source>
</evidence>
<dbReference type="OrthoDB" id="9802447at2"/>
<protein>
    <submittedName>
        <fullName evidence="12">Acyl-CoA dehydrogenase</fullName>
    </submittedName>
</protein>
<name>A0A372LQ41_9BACI</name>
<dbReference type="Gene3D" id="1.10.540.10">
    <property type="entry name" value="Acyl-CoA dehydrogenase/oxidase, N-terminal domain"/>
    <property type="match status" value="1"/>
</dbReference>
<dbReference type="Pfam" id="PF02770">
    <property type="entry name" value="Acyl-CoA_dh_M"/>
    <property type="match status" value="1"/>
</dbReference>
<comment type="cofactor">
    <cofactor evidence="1 7">
        <name>FAD</name>
        <dbReference type="ChEBI" id="CHEBI:57692"/>
    </cofactor>
</comment>
<keyword evidence="4 7" id="KW-0274">FAD</keyword>
<reference evidence="12 13" key="1">
    <citation type="submission" date="2018-08" db="EMBL/GenBank/DDBJ databases">
        <title>Bacillus chawlae sp. nov., Bacillus glennii sp. nov., and Bacillus saganii sp. nov. Isolated from the Vehicle Assembly Building at Kennedy Space Center where the Viking Spacecraft were Assembled.</title>
        <authorList>
            <person name="Seuylemezian A."/>
            <person name="Vaishampayan P."/>
        </authorList>
    </citation>
    <scope>NUCLEOTIDE SEQUENCE [LARGE SCALE GENOMIC DNA]</scope>
    <source>
        <strain evidence="12 13">V47-23a</strain>
    </source>
</reference>
<evidence type="ECO:0000259" key="10">
    <source>
        <dbReference type="Pfam" id="PF02771"/>
    </source>
</evidence>
<dbReference type="PANTHER" id="PTHR43884:SF12">
    <property type="entry name" value="ISOVALERYL-COA DEHYDROGENASE, MITOCHONDRIAL-RELATED"/>
    <property type="match status" value="1"/>
</dbReference>
<evidence type="ECO:0000259" key="9">
    <source>
        <dbReference type="Pfam" id="PF02770"/>
    </source>
</evidence>
<comment type="caution">
    <text evidence="12">The sequence shown here is derived from an EMBL/GenBank/DDBJ whole genome shotgun (WGS) entry which is preliminary data.</text>
</comment>
<comment type="similarity">
    <text evidence="2 7">Belongs to the acyl-CoA dehydrogenase family.</text>
</comment>
<dbReference type="InterPro" id="IPR009100">
    <property type="entry name" value="AcylCoA_DH/oxidase_NM_dom_sf"/>
</dbReference>
<dbReference type="Gene3D" id="2.40.110.10">
    <property type="entry name" value="Butyryl-CoA Dehydrogenase, subunit A, domain 2"/>
    <property type="match status" value="1"/>
</dbReference>
<keyword evidence="13" id="KW-1185">Reference proteome</keyword>
<dbReference type="Proteomes" id="UP000264541">
    <property type="component" value="Unassembled WGS sequence"/>
</dbReference>
<keyword evidence="3 7" id="KW-0285">Flavoprotein</keyword>
<dbReference type="Gene3D" id="1.20.140.10">
    <property type="entry name" value="Butyryl-CoA Dehydrogenase, subunit A, domain 3"/>
    <property type="match status" value="2"/>
</dbReference>
<dbReference type="InterPro" id="IPR006091">
    <property type="entry name" value="Acyl-CoA_Oxase/DH_mid-dom"/>
</dbReference>
<dbReference type="RefSeq" id="WP_117326083.1">
    <property type="nucleotide sequence ID" value="NZ_QVTE01000017.1"/>
</dbReference>
<dbReference type="Pfam" id="PF21263">
    <property type="entry name" value="Acyl-CoA-dh_C"/>
    <property type="match status" value="1"/>
</dbReference>
<gene>
    <name evidence="12" type="ORF">D0469_07800</name>
</gene>
<dbReference type="InterPro" id="IPR046373">
    <property type="entry name" value="Acyl-CoA_Oxase/DH_mid-dom_sf"/>
</dbReference>
<dbReference type="InterPro" id="IPR006089">
    <property type="entry name" value="Acyl-CoA_DH_CS"/>
</dbReference>
<dbReference type="InterPro" id="IPR036250">
    <property type="entry name" value="AcylCo_DH-like_C"/>
</dbReference>
<evidence type="ECO:0000259" key="8">
    <source>
        <dbReference type="Pfam" id="PF00441"/>
    </source>
</evidence>
<dbReference type="GO" id="GO:0050660">
    <property type="term" value="F:flavin adenine dinucleotide binding"/>
    <property type="evidence" value="ECO:0007669"/>
    <property type="project" value="InterPro"/>
</dbReference>
<evidence type="ECO:0000256" key="4">
    <source>
        <dbReference type="ARBA" id="ARBA00022827"/>
    </source>
</evidence>
<dbReference type="PROSITE" id="PS00073">
    <property type="entry name" value="ACYL_COA_DH_2"/>
    <property type="match status" value="1"/>
</dbReference>
<dbReference type="InterPro" id="IPR009075">
    <property type="entry name" value="AcylCo_DH/oxidase_C"/>
</dbReference>
<dbReference type="Pfam" id="PF02771">
    <property type="entry name" value="Acyl-CoA_dh_N"/>
    <property type="match status" value="1"/>
</dbReference>
<evidence type="ECO:0000313" key="13">
    <source>
        <dbReference type="Proteomes" id="UP000264541"/>
    </source>
</evidence>
<dbReference type="EMBL" id="QVTE01000017">
    <property type="protein sequence ID" value="RFU70077.1"/>
    <property type="molecule type" value="Genomic_DNA"/>
</dbReference>
<evidence type="ECO:0000256" key="2">
    <source>
        <dbReference type="ARBA" id="ARBA00009347"/>
    </source>
</evidence>
<dbReference type="AlphaFoldDB" id="A0A372LQ41"/>
<dbReference type="Pfam" id="PF00441">
    <property type="entry name" value="Acyl-CoA_dh_1"/>
    <property type="match status" value="1"/>
</dbReference>
<sequence length="594" mass="65334">MSNQTESIIKGGSFLIEDVAYENVFTPEDYTDEQKMIAKTAEDFVVNEVLPVVEKLENHEFEHSVRLLKEAGELGLLGADVPEEYGGLGLDKISSALISEKMSQAGGFSITHGAHVGIGSLPIVLFGNEEQKQKYLPLLATGEKIAAYALTEPGSGSDALGAKTTAKLNAEGTHFVLNGEKQWITNAGFADVFVVYAKIDGEQFSAFIVEREYSGVSVGPEEKKMGIKSSSTRTLILEDAMVPKENLLGEAGKGHVIAFNILNIGRYKLGVGAVGGSKRAFQIAAAYTNQRQQFKTPISSFNLTREKLATMASKIYAAESSVYRTVGLFEDHMGRLTNEEAKDRKKVAASVAEYAIECSLNKFFASEVLDYVVDEGVQLHGGYGFMAEYEIERAYRDSRINRIFEGTNEINRLLVPGTFIRKAMKGELPLFQKAQALQEELMMMMPEEPGDEPLAAQKHLVKNAKKIGLLSAGLAVQKFGKALENEQEVLVNIADIVSLAYAMESAVLRTEKAIAKSGLEKNQQKLLYTEIFCQEAFNLIEQHAKETLLAVESGDTLRMMLSALRKFTRHTPINVIGKKREAAEKLVEAERFVL</sequence>
<dbReference type="InterPro" id="IPR049426">
    <property type="entry name" value="Acyl-CoA-dh-like_C"/>
</dbReference>
<dbReference type="GO" id="GO:0003995">
    <property type="term" value="F:acyl-CoA dehydrogenase activity"/>
    <property type="evidence" value="ECO:0007669"/>
    <property type="project" value="InterPro"/>
</dbReference>